<dbReference type="PROSITE" id="PS51257">
    <property type="entry name" value="PROKAR_LIPOPROTEIN"/>
    <property type="match status" value="1"/>
</dbReference>
<feature type="repeat" description="TPR" evidence="1">
    <location>
        <begin position="57"/>
        <end position="90"/>
    </location>
</feature>
<accession>A0AA49GMH4</accession>
<name>A0AA49GMH4_9BACT</name>
<keyword evidence="1" id="KW-0802">TPR repeat</keyword>
<reference evidence="2" key="2">
    <citation type="journal article" date="2024" name="Antonie Van Leeuwenhoek">
        <title>Roseihalotalea indica gen. nov., sp. nov., a halophilic Bacteroidetes from mesopelagic Southwest Indian Ocean with higher carbohydrate metabolic potential.</title>
        <authorList>
            <person name="Chen B."/>
            <person name="Zhang M."/>
            <person name="Lin D."/>
            <person name="Ye J."/>
            <person name="Tang K."/>
        </authorList>
    </citation>
    <scope>NUCLEOTIDE SEQUENCE</scope>
    <source>
        <strain evidence="2">TK19036</strain>
    </source>
</reference>
<dbReference type="Gene3D" id="1.25.40.10">
    <property type="entry name" value="Tetratricopeptide repeat domain"/>
    <property type="match status" value="3"/>
</dbReference>
<dbReference type="PROSITE" id="PS50005">
    <property type="entry name" value="TPR"/>
    <property type="match status" value="1"/>
</dbReference>
<evidence type="ECO:0000313" key="2">
    <source>
        <dbReference type="EMBL" id="WKN35295.1"/>
    </source>
</evidence>
<gene>
    <name evidence="2" type="ORF">K4G66_23230</name>
</gene>
<dbReference type="InterPro" id="IPR019734">
    <property type="entry name" value="TPR_rpt"/>
</dbReference>
<protein>
    <submittedName>
        <fullName evidence="2">Tetratricopeptide repeat protein</fullName>
    </submittedName>
</protein>
<dbReference type="PANTHER" id="PTHR12558">
    <property type="entry name" value="CELL DIVISION CYCLE 16,23,27"/>
    <property type="match status" value="1"/>
</dbReference>
<dbReference type="Pfam" id="PF13181">
    <property type="entry name" value="TPR_8"/>
    <property type="match status" value="1"/>
</dbReference>
<dbReference type="GO" id="GO:0051301">
    <property type="term" value="P:cell division"/>
    <property type="evidence" value="ECO:0007669"/>
    <property type="project" value="TreeGrafter"/>
</dbReference>
<dbReference type="InterPro" id="IPR011990">
    <property type="entry name" value="TPR-like_helical_dom_sf"/>
</dbReference>
<dbReference type="PANTHER" id="PTHR12558:SF13">
    <property type="entry name" value="CELL DIVISION CYCLE PROTEIN 27 HOMOLOG"/>
    <property type="match status" value="1"/>
</dbReference>
<reference evidence="2" key="1">
    <citation type="journal article" date="2023" name="Comput. Struct. Biotechnol. J.">
        <title>Discovery of a novel marine Bacteroidetes with a rich repertoire of carbohydrate-active enzymes.</title>
        <authorList>
            <person name="Chen B."/>
            <person name="Liu G."/>
            <person name="Chen Q."/>
            <person name="Wang H."/>
            <person name="Liu L."/>
            <person name="Tang K."/>
        </authorList>
    </citation>
    <scope>NUCLEOTIDE SEQUENCE</scope>
    <source>
        <strain evidence="2">TK19036</strain>
    </source>
</reference>
<proteinExistence type="predicted"/>
<dbReference type="EMBL" id="CP120682">
    <property type="protein sequence ID" value="WKN35295.1"/>
    <property type="molecule type" value="Genomic_DNA"/>
</dbReference>
<dbReference type="AlphaFoldDB" id="A0AA49GMH4"/>
<dbReference type="SMART" id="SM00028">
    <property type="entry name" value="TPR"/>
    <property type="match status" value="3"/>
</dbReference>
<sequence length="382" mass="43736">MSTKLAQYVGISFFVFLLACTSQETYQIPEAPAFDEEYYAYALASVDEIIQDDPDNAEAYYRRAELLLQQNKTNNALASIRKAIEINSDMPLYHLANSRALLQKGQNREAVRAAKVAQSKGAPLVEVYDILAEASMKSNYYEDAILYSDSASSYAPKNSRNYYRKGKAQVMLEDTLAAEKNLLKSLELGEDAVEVYGVLVDFHMNTGNYERAKSFMDEMLTQPGAKTDSRMLLQQAKILLRTGYEDSARAVLYRLKQVPSVNNIAVFRELQELHYQNRIFDSSLYYAQQILDRQPSDKQSMITVARIHDRRRNYSSAIRQYEAILELDSLQQQSIHQIARQELDDLRGKVAYLWKKKQEEEFQRMKQGVPAIKSLAPEEPNP</sequence>
<dbReference type="SUPFAM" id="SSF48452">
    <property type="entry name" value="TPR-like"/>
    <property type="match status" value="1"/>
</dbReference>
<evidence type="ECO:0000256" key="1">
    <source>
        <dbReference type="PROSITE-ProRule" id="PRU00339"/>
    </source>
</evidence>
<organism evidence="2">
    <name type="scientific">Roseihalotalea indica</name>
    <dbReference type="NCBI Taxonomy" id="2867963"/>
    <lineage>
        <taxon>Bacteria</taxon>
        <taxon>Pseudomonadati</taxon>
        <taxon>Bacteroidota</taxon>
        <taxon>Cytophagia</taxon>
        <taxon>Cytophagales</taxon>
        <taxon>Catalimonadaceae</taxon>
        <taxon>Roseihalotalea</taxon>
    </lineage>
</organism>